<keyword evidence="2" id="KW-1185">Reference proteome</keyword>
<proteinExistence type="predicted"/>
<organism evidence="1 2">
    <name type="scientific">Popillia japonica</name>
    <name type="common">Japanese beetle</name>
    <dbReference type="NCBI Taxonomy" id="7064"/>
    <lineage>
        <taxon>Eukaryota</taxon>
        <taxon>Metazoa</taxon>
        <taxon>Ecdysozoa</taxon>
        <taxon>Arthropoda</taxon>
        <taxon>Hexapoda</taxon>
        <taxon>Insecta</taxon>
        <taxon>Pterygota</taxon>
        <taxon>Neoptera</taxon>
        <taxon>Endopterygota</taxon>
        <taxon>Coleoptera</taxon>
        <taxon>Polyphaga</taxon>
        <taxon>Scarabaeiformia</taxon>
        <taxon>Scarabaeidae</taxon>
        <taxon>Rutelinae</taxon>
        <taxon>Popillia</taxon>
    </lineage>
</organism>
<reference evidence="1 2" key="1">
    <citation type="journal article" date="2024" name="BMC Genomics">
        <title>De novo assembly and annotation of Popillia japonica's genome with initial clues to its potential as an invasive pest.</title>
        <authorList>
            <person name="Cucini C."/>
            <person name="Boschi S."/>
            <person name="Funari R."/>
            <person name="Cardaioli E."/>
            <person name="Iannotti N."/>
            <person name="Marturano G."/>
            <person name="Paoli F."/>
            <person name="Bruttini M."/>
            <person name="Carapelli A."/>
            <person name="Frati F."/>
            <person name="Nardi F."/>
        </authorList>
    </citation>
    <scope>NUCLEOTIDE SEQUENCE [LARGE SCALE GENOMIC DNA]</scope>
    <source>
        <strain evidence="1">DMR45628</strain>
    </source>
</reference>
<sequence length="126" mass="14285">MLNSLQQVLAFEILLAEHAFSGEFPRISTPLVEGESNELAFLSEETITLVQTGNYNHVPFVIKHNNVESLFRYIPVKLTTGQNITITDFTDNVPPDLQIQPGSEEEAIIAARIRKLYYGIYVQIQY</sequence>
<gene>
    <name evidence="1" type="ORF">QE152_g33025</name>
</gene>
<evidence type="ECO:0000313" key="1">
    <source>
        <dbReference type="EMBL" id="KAK9695187.1"/>
    </source>
</evidence>
<protein>
    <submittedName>
        <fullName evidence="1">Uncharacterized protein</fullName>
    </submittedName>
</protein>
<name>A0AAW1IYI6_POPJA</name>
<accession>A0AAW1IYI6</accession>
<dbReference type="InterPro" id="IPR029058">
    <property type="entry name" value="AB_hydrolase_fold"/>
</dbReference>
<dbReference type="Gene3D" id="3.40.50.1820">
    <property type="entry name" value="alpha/beta hydrolase"/>
    <property type="match status" value="1"/>
</dbReference>
<evidence type="ECO:0000313" key="2">
    <source>
        <dbReference type="Proteomes" id="UP001458880"/>
    </source>
</evidence>
<dbReference type="EMBL" id="JASPKY010000489">
    <property type="protein sequence ID" value="KAK9695187.1"/>
    <property type="molecule type" value="Genomic_DNA"/>
</dbReference>
<dbReference type="AlphaFoldDB" id="A0AAW1IYI6"/>
<dbReference type="Proteomes" id="UP001458880">
    <property type="component" value="Unassembled WGS sequence"/>
</dbReference>
<comment type="caution">
    <text evidence="1">The sequence shown here is derived from an EMBL/GenBank/DDBJ whole genome shotgun (WGS) entry which is preliminary data.</text>
</comment>